<feature type="region of interest" description="Disordered" evidence="1">
    <location>
        <begin position="271"/>
        <end position="310"/>
    </location>
</feature>
<feature type="transmembrane region" description="Helical" evidence="2">
    <location>
        <begin position="189"/>
        <end position="211"/>
    </location>
</feature>
<gene>
    <name evidence="3" type="ORF">QCA50_017368</name>
</gene>
<accession>A0AAW0FGD7</accession>
<evidence type="ECO:0000313" key="3">
    <source>
        <dbReference type="EMBL" id="KAK7679656.1"/>
    </source>
</evidence>
<feature type="region of interest" description="Disordered" evidence="1">
    <location>
        <begin position="134"/>
        <end position="181"/>
    </location>
</feature>
<name>A0AAW0FGD7_9APHY</name>
<dbReference type="EMBL" id="JASBNA010000057">
    <property type="protein sequence ID" value="KAK7679656.1"/>
    <property type="molecule type" value="Genomic_DNA"/>
</dbReference>
<sequence length="341" mass="36076">MNFTIDDTSPQLIYSTGGWGVQSPSDAQKAQFFQGTYHAAQADGASMNMTLSGSAVYLYGSRGPDHGNYSVQFDGSIAFFSAYADKTQYQQLLFSHTFDPSSKSPHFISLTAHLSGAGVRGDWLDFDFATIAADSSSPSTTSAPVVTKRPPWQSESQQVSSPIVSPTSSSAPISGAASSGSRSSKTATILAALFGTIIGLMLLAGLVYYLLRRVHQKHRAKEHSFRYGQSHPGSKPGTIVSDLRTPSSRWAPFSNPSQYIMSRTSPSTVALTSPSTGGFGPVTASSTADNMSGKESLATSGAHSQPTPSTSFAFLSTAPISFSMKKDKGDADSLKTDFLQV</sequence>
<comment type="caution">
    <text evidence="3">The sequence shown here is derived from an EMBL/GenBank/DDBJ whole genome shotgun (WGS) entry which is preliminary data.</text>
</comment>
<proteinExistence type="predicted"/>
<dbReference type="AlphaFoldDB" id="A0AAW0FGD7"/>
<keyword evidence="2" id="KW-1133">Transmembrane helix</keyword>
<evidence type="ECO:0000256" key="1">
    <source>
        <dbReference type="SAM" id="MobiDB-lite"/>
    </source>
</evidence>
<evidence type="ECO:0000256" key="2">
    <source>
        <dbReference type="SAM" id="Phobius"/>
    </source>
</evidence>
<dbReference type="Gene3D" id="2.60.120.260">
    <property type="entry name" value="Galactose-binding domain-like"/>
    <property type="match status" value="1"/>
</dbReference>
<dbReference type="Proteomes" id="UP001385951">
    <property type="component" value="Unassembled WGS sequence"/>
</dbReference>
<organism evidence="3 4">
    <name type="scientific">Cerrena zonata</name>
    <dbReference type="NCBI Taxonomy" id="2478898"/>
    <lineage>
        <taxon>Eukaryota</taxon>
        <taxon>Fungi</taxon>
        <taxon>Dikarya</taxon>
        <taxon>Basidiomycota</taxon>
        <taxon>Agaricomycotina</taxon>
        <taxon>Agaricomycetes</taxon>
        <taxon>Polyporales</taxon>
        <taxon>Cerrenaceae</taxon>
        <taxon>Cerrena</taxon>
    </lineage>
</organism>
<feature type="compositionally biased region" description="Polar residues" evidence="1">
    <location>
        <begin position="297"/>
        <end position="310"/>
    </location>
</feature>
<evidence type="ECO:0000313" key="4">
    <source>
        <dbReference type="Proteomes" id="UP001385951"/>
    </source>
</evidence>
<keyword evidence="4" id="KW-1185">Reference proteome</keyword>
<keyword evidence="2" id="KW-0812">Transmembrane</keyword>
<protein>
    <submittedName>
        <fullName evidence="3">Uncharacterized protein</fullName>
    </submittedName>
</protein>
<reference evidence="3 4" key="1">
    <citation type="submission" date="2022-09" db="EMBL/GenBank/DDBJ databases">
        <authorList>
            <person name="Palmer J.M."/>
        </authorList>
    </citation>
    <scope>NUCLEOTIDE SEQUENCE [LARGE SCALE GENOMIC DNA]</scope>
    <source>
        <strain evidence="3 4">DSM 7382</strain>
    </source>
</reference>
<keyword evidence="2" id="KW-0472">Membrane</keyword>